<dbReference type="OrthoDB" id="10526448at2759"/>
<organism evidence="5 6">
    <name type="scientific">Stegodyphus mimosarum</name>
    <name type="common">African social velvet spider</name>
    <dbReference type="NCBI Taxonomy" id="407821"/>
    <lineage>
        <taxon>Eukaryota</taxon>
        <taxon>Metazoa</taxon>
        <taxon>Ecdysozoa</taxon>
        <taxon>Arthropoda</taxon>
        <taxon>Chelicerata</taxon>
        <taxon>Arachnida</taxon>
        <taxon>Araneae</taxon>
        <taxon>Araneomorphae</taxon>
        <taxon>Entelegynae</taxon>
        <taxon>Eresoidea</taxon>
        <taxon>Eresidae</taxon>
        <taxon>Stegodyphus</taxon>
    </lineage>
</organism>
<dbReference type="InterPro" id="IPR021915">
    <property type="entry name" value="RP1-2"/>
</dbReference>
<evidence type="ECO:0000259" key="3">
    <source>
        <dbReference type="Pfam" id="PF12042"/>
    </source>
</evidence>
<dbReference type="Pfam" id="PF16763">
    <property type="entry name" value="Spidroin_N"/>
    <property type="match status" value="1"/>
</dbReference>
<evidence type="ECO:0008006" key="7">
    <source>
        <dbReference type="Google" id="ProtNLM"/>
    </source>
</evidence>
<feature type="domain" description="Tubuliform egg casing silk strands structural" evidence="3">
    <location>
        <begin position="711"/>
        <end position="850"/>
    </location>
</feature>
<feature type="domain" description="Tubuliform egg casing silk strands structural" evidence="3">
    <location>
        <begin position="1521"/>
        <end position="1653"/>
    </location>
</feature>
<feature type="region of interest" description="Disordered" evidence="1">
    <location>
        <begin position="181"/>
        <end position="228"/>
    </location>
</feature>
<evidence type="ECO:0000313" key="6">
    <source>
        <dbReference type="Proteomes" id="UP000054359"/>
    </source>
</evidence>
<dbReference type="Pfam" id="PF12042">
    <property type="entry name" value="RP1-2"/>
    <property type="match status" value="7"/>
</dbReference>
<dbReference type="Proteomes" id="UP000054359">
    <property type="component" value="Unassembled WGS sequence"/>
</dbReference>
<feature type="compositionally biased region" description="Polar residues" evidence="1">
    <location>
        <begin position="208"/>
        <end position="218"/>
    </location>
</feature>
<gene>
    <name evidence="5" type="ORF">X975_06479</name>
</gene>
<feature type="domain" description="Tubuliform egg casing silk strands structural" evidence="3">
    <location>
        <begin position="543"/>
        <end position="673"/>
    </location>
</feature>
<dbReference type="Gene3D" id="1.10.274.70">
    <property type="match status" value="1"/>
</dbReference>
<evidence type="ECO:0000259" key="4">
    <source>
        <dbReference type="Pfam" id="PF16763"/>
    </source>
</evidence>
<feature type="domain" description="Tubuliform egg casing silk strands structural" evidence="3">
    <location>
        <begin position="901"/>
        <end position="1049"/>
    </location>
</feature>
<protein>
    <recommendedName>
        <fullName evidence="7">Aciniform spidroin 1</fullName>
    </recommendedName>
</protein>
<dbReference type="InterPro" id="IPR038542">
    <property type="entry name" value="Spidroin_C_sf"/>
</dbReference>
<feature type="domain" description="Tubuliform egg casing silk strands structural" evidence="3">
    <location>
        <begin position="1303"/>
        <end position="1450"/>
    </location>
</feature>
<keyword evidence="6" id="KW-1185">Reference proteome</keyword>
<evidence type="ECO:0000256" key="2">
    <source>
        <dbReference type="SAM" id="SignalP"/>
    </source>
</evidence>
<dbReference type="EMBL" id="KK114515">
    <property type="protein sequence ID" value="KFM62627.1"/>
    <property type="molecule type" value="Genomic_DNA"/>
</dbReference>
<feature type="domain" description="Spidroin N-terminal" evidence="4">
    <location>
        <begin position="28"/>
        <end position="149"/>
    </location>
</feature>
<dbReference type="Gene3D" id="1.10.10.1350">
    <property type="entry name" value="Spidroin domain, C-terminal domain"/>
    <property type="match status" value="1"/>
</dbReference>
<feature type="domain" description="Tubuliform egg casing silk strands structural" evidence="3">
    <location>
        <begin position="339"/>
        <end position="467"/>
    </location>
</feature>
<keyword evidence="2" id="KW-0732">Signal</keyword>
<reference evidence="5 6" key="1">
    <citation type="submission" date="2013-11" db="EMBL/GenBank/DDBJ databases">
        <title>Genome sequencing of Stegodyphus mimosarum.</title>
        <authorList>
            <person name="Bechsgaard J."/>
        </authorList>
    </citation>
    <scope>NUCLEOTIDE SEQUENCE [LARGE SCALE GENOMIC DNA]</scope>
</reference>
<evidence type="ECO:0000256" key="1">
    <source>
        <dbReference type="SAM" id="MobiDB-lite"/>
    </source>
</evidence>
<name>A0A087TBY8_STEMI</name>
<feature type="region of interest" description="Disordered" evidence="1">
    <location>
        <begin position="680"/>
        <end position="700"/>
    </location>
</feature>
<evidence type="ECO:0000313" key="5">
    <source>
        <dbReference type="EMBL" id="KFM62627.1"/>
    </source>
</evidence>
<feature type="domain" description="Tubuliform egg casing silk strands structural" evidence="3">
    <location>
        <begin position="1114"/>
        <end position="1254"/>
    </location>
</feature>
<dbReference type="InterPro" id="IPR038243">
    <property type="entry name" value="Spidroin_N_sf"/>
</dbReference>
<feature type="compositionally biased region" description="Polar residues" evidence="1">
    <location>
        <begin position="181"/>
        <end position="196"/>
    </location>
</feature>
<dbReference type="InterPro" id="IPR031913">
    <property type="entry name" value="Spidroin_N"/>
</dbReference>
<feature type="non-terminal residue" evidence="5">
    <location>
        <position position="1804"/>
    </location>
</feature>
<sequence length="1804" mass="181767">MGCTIRITALLVVFCTQIFISYGSVQPIWSDPVIAENFLGSFTESLLNSGIFSSAQLGDISSISQTILDAFGKSGFSNNISKSKVQALNMAFASSVAEIIVSEDSMVPLSVAISTMMGALRNSMLKTTGGVDEFFLKEINHLINMIAADRLNEGSDLSAATGGRQNDFDVTANARGYDSSSRISIQSYKPDTSPNDGYNAGASGAGSPIQQYSANQPNDAGAGTRYSQASSDVSYSPVNAQSFSQNVGINAFGSTGNLGFGDRRYGQDSTAVASANAPYYSDYSQQGDNRQIYPMDTDRAAGDATANDTPSLSGDTSFYDVSFATRNRNNGGNDREILSSSSDIDVISKFTNSITSSLLSSNDFTSTFRTGLPATTAVNLASSLARSFATQMALDETTINTLLPLVSQYVSEISSSADVSAYANAISRAVGDALASTGNVPPVLTASLAPADTQPIANLVNSVTSTNVNEQQSNLVRRGGGSTLRNIAAKQVQENRQNLGSVQKVVETRIQPSLSRFPLPGASAAANGGSGGAQATDITSTARNIDVISQFTNTITSSLLSSNEFTSIFGSGLPVTTALNLASNLAQSLAAQIGLDETGINYLLSLLRQYISAIDLSADASAYANAVSRAIGNALASAGNLSPALASSLASADTQPIANLVNSVTSSTLIAQQPKLIGSGGASTVGTKPEPSLSGFPGQSGASAAATAAAGGGQGAGTSSTTTDIEVISKFTNTVISSLLSSNDFTSIFGSGLPVTTALNLASNLAQSLATQIGLDEAGINSVLSLLNQYISAIDPSADASTYANALSLAIGNTLASAGSLSPALASSLASVDAQPIANFVSSVASKTLNAQQPNLVRSGGTSTFRNVPFKQVQRKRGNLGSAQSAVGTKLQPSLSGFPGQSASAAASAAAGGGQGVGTSSTTTDIDVISKFTNAITSTLLSSNDFTSLFKSGLPVTAAVNLASNLALSLANQIGLDQAGINSLLSLLSQYISTIDSSADASAYANALSLAIVNTLANAESLSPTLASYLASADTQPFANFVSSVTSRTLNAQQPKIVRNGRTSSFNNIPFTQVEGNRGNLGSVQSAVGTGLQPSLSRYPGQGAIAAASAAAGGAQVAGTSNSATDIDVISKFINTISSSLLSSNDFTSIFGSGLPVTSALNLASNLAHSLATQIGLDEAGINSLLSLLSQYISAIDSSADASAYANALSLAIGSTLASAGSLSPALASSLASADTQRIANFVSSVTSRTLNTQQPNLVRSGVASTFRNAPLAAVQGNRGNLGSVQIAVGTRFQPSLSGFPGQSASAATSTAAGGAQGAGTYGTATDIDVISKFTNTISSSLLSSNDFTSIFGSELPVATAFNLASNLAQSLATQIGLDEAGINSLLSLLSQYISAIGSSGDASAYANALSLAIGNTLASAGSLSPALASSLASANAQAIANFVRSVTSRTLNVQQPILVGSGGVSTFRNVPLTEVQGNRGNLGSVQRAVGTRLQPSLSRFPGQDATSAASTAAGGAQVAGTSSTATDIGVISKFTNTVSSSLLSSNDFTSIFGSGLPVTTAFNLASNLAQSLATQIGLDEAGINSLLSLLSQYISAIGSSADASAYANALSLAIGNTLAKAGNLSPILTASLASADAQPIANLVNSVTSSTLIAQQPNLIRRGGISGLDSAVNPRVTRPGFITAGSPASGATGAAIFESDLIEQVNVSPSAVSDTDLGNGAINSAATSPSIEVGGGSVSPASDVGSSVVSAASSLDPSTRISSAASSLVSGRTFNPSALPTVISFLANQIYGRLLPFGNKSLT</sequence>
<feature type="chain" id="PRO_5001829598" description="Aciniform spidroin 1" evidence="2">
    <location>
        <begin position="31"/>
        <end position="1804"/>
    </location>
</feature>
<accession>A0A087TBY8</accession>
<dbReference type="InterPro" id="IPR043070">
    <property type="entry name" value="Spidroin_repeat"/>
</dbReference>
<feature type="signal peptide" evidence="2">
    <location>
        <begin position="1"/>
        <end position="30"/>
    </location>
</feature>
<proteinExistence type="predicted"/>
<dbReference type="Gene3D" id="1.10.274.60">
    <property type="entry name" value="Spidroin, repetitive domain"/>
    <property type="match status" value="7"/>
</dbReference>